<gene>
    <name evidence="2" type="ORF">CCMA1212_004146</name>
</gene>
<dbReference type="Pfam" id="PF00657">
    <property type="entry name" value="Lipase_GDSL"/>
    <property type="match status" value="1"/>
</dbReference>
<dbReference type="GeneID" id="300575912"/>
<evidence type="ECO:0000256" key="1">
    <source>
        <dbReference type="ARBA" id="ARBA00022801"/>
    </source>
</evidence>
<accession>A0ABY2H7R0</accession>
<keyword evidence="3" id="KW-1185">Reference proteome</keyword>
<dbReference type="InterPro" id="IPR001087">
    <property type="entry name" value="GDSL"/>
</dbReference>
<organism evidence="2 3">
    <name type="scientific">Trichoderma ghanense</name>
    <dbReference type="NCBI Taxonomy" id="65468"/>
    <lineage>
        <taxon>Eukaryota</taxon>
        <taxon>Fungi</taxon>
        <taxon>Dikarya</taxon>
        <taxon>Ascomycota</taxon>
        <taxon>Pezizomycotina</taxon>
        <taxon>Sordariomycetes</taxon>
        <taxon>Hypocreomycetidae</taxon>
        <taxon>Hypocreales</taxon>
        <taxon>Hypocreaceae</taxon>
        <taxon>Trichoderma</taxon>
    </lineage>
</organism>
<dbReference type="EMBL" id="PPTA01000004">
    <property type="protein sequence ID" value="TFB04340.1"/>
    <property type="molecule type" value="Genomic_DNA"/>
</dbReference>
<evidence type="ECO:0000313" key="2">
    <source>
        <dbReference type="EMBL" id="TFB04340.1"/>
    </source>
</evidence>
<proteinExistence type="predicted"/>
<dbReference type="Gene3D" id="3.40.50.1110">
    <property type="entry name" value="SGNH hydrolase"/>
    <property type="match status" value="1"/>
</dbReference>
<reference evidence="2 3" key="1">
    <citation type="submission" date="2018-01" db="EMBL/GenBank/DDBJ databases">
        <title>Genome characterization of the sugarcane-associated fungus Trichoderma ghanense CCMA-1212 and their application in lignocelulose bioconversion.</title>
        <authorList>
            <person name="Steindorff A.S."/>
            <person name="Mendes T.D."/>
            <person name="Vilela E.S.D."/>
            <person name="Rodrigues D.S."/>
            <person name="Formighieri E.F."/>
            <person name="Melo I.S."/>
            <person name="Favaro L.C.L."/>
        </authorList>
    </citation>
    <scope>NUCLEOTIDE SEQUENCE [LARGE SCALE GENOMIC DNA]</scope>
    <source>
        <strain evidence="2 3">CCMA-1212</strain>
    </source>
</reference>
<name>A0ABY2H7R0_9HYPO</name>
<keyword evidence="1" id="KW-0378">Hydrolase</keyword>
<dbReference type="PANTHER" id="PTHR45648">
    <property type="entry name" value="GDSL LIPASE/ACYLHYDROLASE FAMILY PROTEIN (AFU_ORTHOLOGUE AFUA_4G14700)"/>
    <property type="match status" value="1"/>
</dbReference>
<dbReference type="SUPFAM" id="SSF52266">
    <property type="entry name" value="SGNH hydrolase"/>
    <property type="match status" value="1"/>
</dbReference>
<evidence type="ECO:0000313" key="3">
    <source>
        <dbReference type="Proteomes" id="UP001642720"/>
    </source>
</evidence>
<dbReference type="Proteomes" id="UP001642720">
    <property type="component" value="Unassembled WGS sequence"/>
</dbReference>
<dbReference type="InterPro" id="IPR051058">
    <property type="entry name" value="GDSL_Est/Lipase"/>
</dbReference>
<comment type="caution">
    <text evidence="2">The sequence shown here is derived from an EMBL/GenBank/DDBJ whole genome shotgun (WGS) entry which is preliminary data.</text>
</comment>
<dbReference type="PANTHER" id="PTHR45648:SF22">
    <property type="entry name" value="GDSL LIPASE_ACYLHYDROLASE FAMILY PROTEIN (AFU_ORTHOLOGUE AFUA_4G14700)"/>
    <property type="match status" value="1"/>
</dbReference>
<dbReference type="RefSeq" id="XP_073560541.1">
    <property type="nucleotide sequence ID" value="XM_073701462.1"/>
</dbReference>
<sequence>MRSIPVISSFVTVLNAFSLHPKPHADFKYLVTFGDSYTDNGRLGYYGSHHAQGPPPGVMPPEANVTASGGLQWPQYVEKSTGATLYDYAIAGATCDNNNVERWAAFLNASYPSIITDELPSFKADRKTKLYRGVNAANTVYALWIGTNDLSYTGILSDSQVAGTNITTYIDCLWSVFDAIHAAGGRRFVILNNNALQLTALYRPLSDGGAGDNQFWQNKTLYNQTEYAQKMLEYTVSANTMIDYGVPFHLLVKNRWPGSKVAVYDIHSLIMDIYNQPSLYLEPPHNVVGYYKHCDVNGTNCAYGPGQLDSYLWYDELHPSNITGKSPFCNTMFSSDISIIASYIAREFENVVSGRSKYGTYWEHW</sequence>
<dbReference type="InterPro" id="IPR036514">
    <property type="entry name" value="SGNH_hydro_sf"/>
</dbReference>
<protein>
    <submittedName>
        <fullName evidence="2">Acetylesterase</fullName>
    </submittedName>
</protein>